<organism evidence="1 2">
    <name type="scientific">Colletotrichum truncatum</name>
    <name type="common">Anthracnose fungus</name>
    <name type="synonym">Colletotrichum capsici</name>
    <dbReference type="NCBI Taxonomy" id="5467"/>
    <lineage>
        <taxon>Eukaryota</taxon>
        <taxon>Fungi</taxon>
        <taxon>Dikarya</taxon>
        <taxon>Ascomycota</taxon>
        <taxon>Pezizomycotina</taxon>
        <taxon>Sordariomycetes</taxon>
        <taxon>Hypocreomycetidae</taxon>
        <taxon>Glomerellales</taxon>
        <taxon>Glomerellaceae</taxon>
        <taxon>Colletotrichum</taxon>
        <taxon>Colletotrichum truncatum species complex</taxon>
    </lineage>
</organism>
<accession>A0ACC3YKX0</accession>
<comment type="caution">
    <text evidence="1">The sequence shown here is derived from an EMBL/GenBank/DDBJ whole genome shotgun (WGS) entry which is preliminary data.</text>
</comment>
<sequence length="163" mass="19125">MSQSHLQRQKDAQQAEVYDMQNMDGERQSIQRDKWHHGLCGCCASCDLCLLGTFLPCLLYGQTSHRIEEPSMSHYHHVNRDCLWMMGITYLTGFGWMIVMRERFQIRQRYGIKGSDARDCCASYWCLSSALVQHEREVIARQTRRPDTQGYQKQPAMRMDPTR</sequence>
<name>A0ACC3YKX0_COLTU</name>
<protein>
    <submittedName>
        <fullName evidence="1">Uncharacterized protein</fullName>
    </submittedName>
</protein>
<proteinExistence type="predicted"/>
<dbReference type="Proteomes" id="UP000805649">
    <property type="component" value="Unassembled WGS sequence"/>
</dbReference>
<evidence type="ECO:0000313" key="1">
    <source>
        <dbReference type="EMBL" id="KAL0932546.1"/>
    </source>
</evidence>
<reference evidence="1 2" key="1">
    <citation type="journal article" date="2020" name="Phytopathology">
        <title>Genome Sequence Resources of Colletotrichum truncatum, C. plurivorum, C. musicola, and C. sojae: Four Species Pathogenic to Soybean (Glycine max).</title>
        <authorList>
            <person name="Rogerio F."/>
            <person name="Boufleur T.R."/>
            <person name="Ciampi-Guillardi M."/>
            <person name="Sukno S.A."/>
            <person name="Thon M.R."/>
            <person name="Massola Junior N.S."/>
            <person name="Baroncelli R."/>
        </authorList>
    </citation>
    <scope>NUCLEOTIDE SEQUENCE [LARGE SCALE GENOMIC DNA]</scope>
    <source>
        <strain evidence="1 2">CMES1059</strain>
    </source>
</reference>
<dbReference type="EMBL" id="VUJX02000008">
    <property type="protein sequence ID" value="KAL0932546.1"/>
    <property type="molecule type" value="Genomic_DNA"/>
</dbReference>
<gene>
    <name evidence="1" type="ORF">CTRU02_211509</name>
</gene>
<evidence type="ECO:0000313" key="2">
    <source>
        <dbReference type="Proteomes" id="UP000805649"/>
    </source>
</evidence>
<keyword evidence="2" id="KW-1185">Reference proteome</keyword>